<reference evidence="2" key="1">
    <citation type="journal article" date="2019" name="Int. J. Syst. Evol. Microbiol.">
        <title>The Global Catalogue of Microorganisms (GCM) 10K type strain sequencing project: providing services to taxonomists for standard genome sequencing and annotation.</title>
        <authorList>
            <consortium name="The Broad Institute Genomics Platform"/>
            <consortium name="The Broad Institute Genome Sequencing Center for Infectious Disease"/>
            <person name="Wu L."/>
            <person name="Ma J."/>
        </authorList>
    </citation>
    <scope>NUCLEOTIDE SEQUENCE [LARGE SCALE GENOMIC DNA]</scope>
    <source>
        <strain evidence="2">JCM 17440</strain>
    </source>
</reference>
<organism evidence="1 2">
    <name type="scientific">Actinomadura meridiana</name>
    <dbReference type="NCBI Taxonomy" id="559626"/>
    <lineage>
        <taxon>Bacteria</taxon>
        <taxon>Bacillati</taxon>
        <taxon>Actinomycetota</taxon>
        <taxon>Actinomycetes</taxon>
        <taxon>Streptosporangiales</taxon>
        <taxon>Thermomonosporaceae</taxon>
        <taxon>Actinomadura</taxon>
    </lineage>
</organism>
<keyword evidence="2" id="KW-1185">Reference proteome</keyword>
<accession>A0ABP8CCR8</accession>
<dbReference type="Proteomes" id="UP001501710">
    <property type="component" value="Unassembled WGS sequence"/>
</dbReference>
<gene>
    <name evidence="1" type="ORF">GCM10022254_50650</name>
</gene>
<protein>
    <submittedName>
        <fullName evidence="1">Uncharacterized protein</fullName>
    </submittedName>
</protein>
<evidence type="ECO:0000313" key="2">
    <source>
        <dbReference type="Proteomes" id="UP001501710"/>
    </source>
</evidence>
<proteinExistence type="predicted"/>
<dbReference type="EMBL" id="BAABAS010000019">
    <property type="protein sequence ID" value="GAA4237712.1"/>
    <property type="molecule type" value="Genomic_DNA"/>
</dbReference>
<comment type="caution">
    <text evidence="1">The sequence shown here is derived from an EMBL/GenBank/DDBJ whole genome shotgun (WGS) entry which is preliminary data.</text>
</comment>
<dbReference type="RefSeq" id="WP_344900847.1">
    <property type="nucleotide sequence ID" value="NZ_BAABAS010000019.1"/>
</dbReference>
<evidence type="ECO:0000313" key="1">
    <source>
        <dbReference type="EMBL" id="GAA4237712.1"/>
    </source>
</evidence>
<name>A0ABP8CCR8_9ACTN</name>
<sequence length="297" mass="31729">MPVTITVPEEATAGFVIAADTVPADVSTTIQQRLPTALAVAVTERLGGPGLTITRHRATSTPWDLSGVTDLDDEHAQNATHHIGVTSTLPVGDLPSGPHLARAAAMVIAESLHGVPVDLTSNEVLPVAPFGRIAEFTLADGWLGTSLPPFRDSGACTTEDGDINGCTCVDLTTRGLHRFGLPELEITGVACPHDLAALNVLRTTAQRLLPLGRHPGEHTLPNELMLTSLDFAMFWGLSDSMWEGGPITIRITEVSPNRLSIRPPADFPGTLNEWLWDELPPDLHELLSCDPDYADPT</sequence>